<evidence type="ECO:0000313" key="3">
    <source>
        <dbReference type="Proteomes" id="UP001479290"/>
    </source>
</evidence>
<comment type="caution">
    <text evidence="2">The sequence shown here is derived from an EMBL/GenBank/DDBJ whole genome shotgun (WGS) entry which is preliminary data.</text>
</comment>
<proteinExistence type="predicted"/>
<feature type="non-terminal residue" evidence="2">
    <location>
        <position position="1"/>
    </location>
</feature>
<sequence length="108" mass="11821">LSHYRGVGRSREREGDSITESTREKSNGRRGKPLHNAFESEAREAASENDVKRETERSSEGGRETLRLGELTPPPLSSPVLSSPPSPPSSLLQELVCRSGEYSVIEAT</sequence>
<evidence type="ECO:0000256" key="1">
    <source>
        <dbReference type="SAM" id="MobiDB-lite"/>
    </source>
</evidence>
<feature type="compositionally biased region" description="Basic and acidic residues" evidence="1">
    <location>
        <begin position="38"/>
        <end position="67"/>
    </location>
</feature>
<evidence type="ECO:0000313" key="2">
    <source>
        <dbReference type="EMBL" id="KAK9964625.1"/>
    </source>
</evidence>
<accession>A0AAW1ZTJ1</accession>
<organism evidence="2 3">
    <name type="scientific">Culter alburnus</name>
    <name type="common">Topmouth culter</name>
    <dbReference type="NCBI Taxonomy" id="194366"/>
    <lineage>
        <taxon>Eukaryota</taxon>
        <taxon>Metazoa</taxon>
        <taxon>Chordata</taxon>
        <taxon>Craniata</taxon>
        <taxon>Vertebrata</taxon>
        <taxon>Euteleostomi</taxon>
        <taxon>Actinopterygii</taxon>
        <taxon>Neopterygii</taxon>
        <taxon>Teleostei</taxon>
        <taxon>Ostariophysi</taxon>
        <taxon>Cypriniformes</taxon>
        <taxon>Xenocyprididae</taxon>
        <taxon>Xenocypridinae</taxon>
        <taxon>Culter</taxon>
    </lineage>
</organism>
<feature type="compositionally biased region" description="Basic and acidic residues" evidence="1">
    <location>
        <begin position="9"/>
        <end position="27"/>
    </location>
</feature>
<dbReference type="Proteomes" id="UP001479290">
    <property type="component" value="Unassembled WGS sequence"/>
</dbReference>
<reference evidence="2 3" key="1">
    <citation type="submission" date="2024-05" db="EMBL/GenBank/DDBJ databases">
        <title>A high-quality chromosomal-level genome assembly of Topmouth culter (Culter alburnus).</title>
        <authorList>
            <person name="Zhao H."/>
        </authorList>
    </citation>
    <scope>NUCLEOTIDE SEQUENCE [LARGE SCALE GENOMIC DNA]</scope>
    <source>
        <strain evidence="2">CATC2023</strain>
        <tissue evidence="2">Muscle</tissue>
    </source>
</reference>
<protein>
    <submittedName>
        <fullName evidence="2">Uncharacterized protein</fullName>
    </submittedName>
</protein>
<dbReference type="EMBL" id="JAWDJR010000013">
    <property type="protein sequence ID" value="KAK9964625.1"/>
    <property type="molecule type" value="Genomic_DNA"/>
</dbReference>
<gene>
    <name evidence="2" type="ORF">ABG768_005787</name>
</gene>
<dbReference type="AlphaFoldDB" id="A0AAW1ZTJ1"/>
<feature type="compositionally biased region" description="Pro residues" evidence="1">
    <location>
        <begin position="72"/>
        <end position="88"/>
    </location>
</feature>
<name>A0AAW1ZTJ1_CULAL</name>
<feature type="region of interest" description="Disordered" evidence="1">
    <location>
        <begin position="1"/>
        <end position="94"/>
    </location>
</feature>
<keyword evidence="3" id="KW-1185">Reference proteome</keyword>